<feature type="transmembrane region" description="Helical" evidence="6">
    <location>
        <begin position="287"/>
        <end position="306"/>
    </location>
</feature>
<keyword evidence="3 6" id="KW-0812">Transmembrane</keyword>
<sequence>METDDLILKRLPKKARSWAVLIGGVMCMITFGIVYTCGNLLPYLVSYFRWKIDPTMRNGQMIWLQTLLSGLPMGMVIGGIVERKLGGRIGGMIGAIIYTSGVGLTYYSIQISYLAMLSTMGVIASIGSSIAYSSILPTAQRWLPDNVGLAGGVIIGGYGCGAFILSPLQTTFINPLDYRVNDEGYFTQEDLLERVPSVFLVMAMFFAVLQSIGLIFIGQPNEEIEIENQSILGNEEEVLIEKSRIWPQLKSTTFVVLFASLTCNAVWVQLTSGLYKAYGQQFIDSDLFLSLIGSLSSIFNAGSRIVWGAIADASSYQLSMSIVCTMGALLAFCLPVVKYVASDLLFLLVVCLIFSCIGGTFSIFPYITHKCFSKDNFSVMYGFLQCSVSLAGLIAGLISTHALPRIGFEYLFIVAGAFMCISFILTTIVNYTDLAKIQTQGRRRHEEENEYTSFD</sequence>
<feature type="transmembrane region" description="Helical" evidence="6">
    <location>
        <begin position="88"/>
        <end position="107"/>
    </location>
</feature>
<evidence type="ECO:0000256" key="4">
    <source>
        <dbReference type="ARBA" id="ARBA00022989"/>
    </source>
</evidence>
<keyword evidence="5 6" id="KW-0472">Membrane</keyword>
<feature type="transmembrane region" description="Helical" evidence="6">
    <location>
        <begin position="18"/>
        <end position="41"/>
    </location>
</feature>
<evidence type="ECO:0000256" key="2">
    <source>
        <dbReference type="ARBA" id="ARBA00022448"/>
    </source>
</evidence>
<keyword evidence="2" id="KW-0813">Transport</keyword>
<feature type="transmembrane region" description="Helical" evidence="6">
    <location>
        <begin position="147"/>
        <end position="168"/>
    </location>
</feature>
<feature type="transmembrane region" description="Helical" evidence="6">
    <location>
        <begin position="318"/>
        <end position="338"/>
    </location>
</feature>
<dbReference type="Proteomes" id="UP001152747">
    <property type="component" value="Unassembled WGS sequence"/>
</dbReference>
<dbReference type="PANTHER" id="PTHR43385:SF1">
    <property type="entry name" value="RIBOFLAVIN TRANSPORTER RIBJ"/>
    <property type="match status" value="1"/>
</dbReference>
<feature type="transmembrane region" description="Helical" evidence="6">
    <location>
        <begin position="254"/>
        <end position="275"/>
    </location>
</feature>
<dbReference type="InterPro" id="IPR036259">
    <property type="entry name" value="MFS_trans_sf"/>
</dbReference>
<dbReference type="InterPro" id="IPR004741">
    <property type="entry name" value="Oxa_For_antiport_fam_transptr"/>
</dbReference>
<dbReference type="OrthoDB" id="410267at2759"/>
<dbReference type="CDD" id="cd17353">
    <property type="entry name" value="MFS_OFA_like"/>
    <property type="match status" value="1"/>
</dbReference>
<dbReference type="PANTHER" id="PTHR43385">
    <property type="entry name" value="RIBOFLAVIN TRANSPORTER RIBJ"/>
    <property type="match status" value="1"/>
</dbReference>
<dbReference type="Gene3D" id="1.20.1250.20">
    <property type="entry name" value="MFS general substrate transporter like domains"/>
    <property type="match status" value="2"/>
</dbReference>
<gene>
    <name evidence="7" type="ORF">CAMP_LOCUS3426</name>
</gene>
<dbReference type="InterPro" id="IPR052983">
    <property type="entry name" value="MFS_Riboflavin_Transporter"/>
</dbReference>
<feature type="transmembrane region" description="Helical" evidence="6">
    <location>
        <begin position="410"/>
        <end position="434"/>
    </location>
</feature>
<name>A0A9P1I8V4_9PELO</name>
<feature type="transmembrane region" description="Helical" evidence="6">
    <location>
        <begin position="198"/>
        <end position="217"/>
    </location>
</feature>
<evidence type="ECO:0000256" key="5">
    <source>
        <dbReference type="ARBA" id="ARBA00023136"/>
    </source>
</evidence>
<proteinExistence type="predicted"/>
<comment type="caution">
    <text evidence="7">The sequence shown here is derived from an EMBL/GenBank/DDBJ whole genome shotgun (WGS) entry which is preliminary data.</text>
</comment>
<feature type="transmembrane region" description="Helical" evidence="6">
    <location>
        <begin position="379"/>
        <end position="398"/>
    </location>
</feature>
<keyword evidence="8" id="KW-1185">Reference proteome</keyword>
<dbReference type="InterPro" id="IPR011701">
    <property type="entry name" value="MFS"/>
</dbReference>
<evidence type="ECO:0000313" key="7">
    <source>
        <dbReference type="EMBL" id="CAI5440789.1"/>
    </source>
</evidence>
<evidence type="ECO:0000256" key="1">
    <source>
        <dbReference type="ARBA" id="ARBA00004141"/>
    </source>
</evidence>
<reference evidence="7" key="1">
    <citation type="submission" date="2022-11" db="EMBL/GenBank/DDBJ databases">
        <authorList>
            <person name="Kikuchi T."/>
        </authorList>
    </citation>
    <scope>NUCLEOTIDE SEQUENCE</scope>
    <source>
        <strain evidence="7">PS1010</strain>
    </source>
</reference>
<evidence type="ECO:0000256" key="6">
    <source>
        <dbReference type="SAM" id="Phobius"/>
    </source>
</evidence>
<dbReference type="EMBL" id="CANHGI010000002">
    <property type="protein sequence ID" value="CAI5440789.1"/>
    <property type="molecule type" value="Genomic_DNA"/>
</dbReference>
<evidence type="ECO:0000313" key="8">
    <source>
        <dbReference type="Proteomes" id="UP001152747"/>
    </source>
</evidence>
<dbReference type="Pfam" id="PF07690">
    <property type="entry name" value="MFS_1"/>
    <property type="match status" value="1"/>
</dbReference>
<dbReference type="NCBIfam" id="TIGR00890">
    <property type="entry name" value="2A0111"/>
    <property type="match status" value="1"/>
</dbReference>
<dbReference type="SUPFAM" id="SSF103473">
    <property type="entry name" value="MFS general substrate transporter"/>
    <property type="match status" value="1"/>
</dbReference>
<dbReference type="GO" id="GO:0016020">
    <property type="term" value="C:membrane"/>
    <property type="evidence" value="ECO:0007669"/>
    <property type="project" value="UniProtKB-SubCell"/>
</dbReference>
<accession>A0A9P1I8V4</accession>
<comment type="subcellular location">
    <subcellularLocation>
        <location evidence="1">Membrane</location>
        <topology evidence="1">Multi-pass membrane protein</topology>
    </subcellularLocation>
</comment>
<evidence type="ECO:0000256" key="3">
    <source>
        <dbReference type="ARBA" id="ARBA00022692"/>
    </source>
</evidence>
<evidence type="ECO:0008006" key="9">
    <source>
        <dbReference type="Google" id="ProtNLM"/>
    </source>
</evidence>
<keyword evidence="4 6" id="KW-1133">Transmembrane helix</keyword>
<feature type="transmembrane region" description="Helical" evidence="6">
    <location>
        <begin position="344"/>
        <end position="367"/>
    </location>
</feature>
<feature type="transmembrane region" description="Helical" evidence="6">
    <location>
        <begin position="113"/>
        <end position="135"/>
    </location>
</feature>
<dbReference type="GO" id="GO:0022857">
    <property type="term" value="F:transmembrane transporter activity"/>
    <property type="evidence" value="ECO:0007669"/>
    <property type="project" value="InterPro"/>
</dbReference>
<dbReference type="AlphaFoldDB" id="A0A9P1I8V4"/>
<feature type="transmembrane region" description="Helical" evidence="6">
    <location>
        <begin position="61"/>
        <end position="81"/>
    </location>
</feature>
<organism evidence="7 8">
    <name type="scientific">Caenorhabditis angaria</name>
    <dbReference type="NCBI Taxonomy" id="860376"/>
    <lineage>
        <taxon>Eukaryota</taxon>
        <taxon>Metazoa</taxon>
        <taxon>Ecdysozoa</taxon>
        <taxon>Nematoda</taxon>
        <taxon>Chromadorea</taxon>
        <taxon>Rhabditida</taxon>
        <taxon>Rhabditina</taxon>
        <taxon>Rhabditomorpha</taxon>
        <taxon>Rhabditoidea</taxon>
        <taxon>Rhabditidae</taxon>
        <taxon>Peloderinae</taxon>
        <taxon>Caenorhabditis</taxon>
    </lineage>
</organism>
<protein>
    <recommendedName>
        <fullName evidence="9">Major facilitator superfamily (MFS) profile domain-containing protein</fullName>
    </recommendedName>
</protein>